<evidence type="ECO:0000259" key="5">
    <source>
        <dbReference type="Pfam" id="PF03088"/>
    </source>
</evidence>
<protein>
    <submittedName>
        <fullName evidence="7">Strictosidine synthase-like</fullName>
    </submittedName>
</protein>
<dbReference type="KEGG" id="jre:108979946"/>
<reference evidence="7" key="1">
    <citation type="submission" date="2025-08" db="UniProtKB">
        <authorList>
            <consortium name="RefSeq"/>
        </authorList>
    </citation>
    <scope>IDENTIFICATION</scope>
    <source>
        <tissue evidence="7">Leaves</tissue>
    </source>
</reference>
<evidence type="ECO:0000256" key="2">
    <source>
        <dbReference type="ARBA" id="ARBA00009191"/>
    </source>
</evidence>
<dbReference type="GO" id="GO:0016787">
    <property type="term" value="F:hydrolase activity"/>
    <property type="evidence" value="ECO:0000318"/>
    <property type="project" value="GO_Central"/>
</dbReference>
<dbReference type="Gene3D" id="2.120.10.30">
    <property type="entry name" value="TolB, C-terminal domain"/>
    <property type="match status" value="2"/>
</dbReference>
<organism evidence="6 7">
    <name type="scientific">Juglans regia</name>
    <name type="common">English walnut</name>
    <dbReference type="NCBI Taxonomy" id="51240"/>
    <lineage>
        <taxon>Eukaryota</taxon>
        <taxon>Viridiplantae</taxon>
        <taxon>Streptophyta</taxon>
        <taxon>Embryophyta</taxon>
        <taxon>Tracheophyta</taxon>
        <taxon>Spermatophyta</taxon>
        <taxon>Magnoliopsida</taxon>
        <taxon>eudicotyledons</taxon>
        <taxon>Gunneridae</taxon>
        <taxon>Pentapetalae</taxon>
        <taxon>rosids</taxon>
        <taxon>fabids</taxon>
        <taxon>Fagales</taxon>
        <taxon>Juglandaceae</taxon>
        <taxon>Juglans</taxon>
    </lineage>
</organism>
<dbReference type="Proteomes" id="UP000235220">
    <property type="component" value="Chromosome 6"/>
</dbReference>
<evidence type="ECO:0000256" key="1">
    <source>
        <dbReference type="ARBA" id="ARBA00004116"/>
    </source>
</evidence>
<feature type="domain" description="Strictosidine synthase conserved region" evidence="5">
    <location>
        <begin position="155"/>
        <end position="220"/>
    </location>
</feature>
<comment type="subcellular location">
    <subcellularLocation>
        <location evidence="1">Vacuole</location>
    </subcellularLocation>
</comment>
<comment type="similarity">
    <text evidence="2">Belongs to the strictosidine synthase family.</text>
</comment>
<dbReference type="PANTHER" id="PTHR10426">
    <property type="entry name" value="STRICTOSIDINE SYNTHASE-RELATED"/>
    <property type="match status" value="1"/>
</dbReference>
<gene>
    <name evidence="7" type="primary">LOC108979946</name>
</gene>
<dbReference type="InterPro" id="IPR018119">
    <property type="entry name" value="Strictosidine_synth_cons-reg"/>
</dbReference>
<dbReference type="AlphaFoldDB" id="A0A6P9EVM9"/>
<keyword evidence="4" id="KW-0325">Glycoprotein</keyword>
<accession>A0A6P9EVM9</accession>
<dbReference type="InParanoid" id="A0A6P9EVM9"/>
<dbReference type="GeneID" id="108979946"/>
<sequence>MAVVLSVLGSWVSMNPISNILLLILVFFIPPHMALSLTFVKIPLPSGVTAAASIGFPTALPKDFYVSVQDGRILKYQAATSNFSDFATTGNRSKAVCDGQTSGDLEPRCGRPLSLEYNRAPNQLFIADAYYGILVAGTDGRLATQLASAVNGVPFRNIEQAVLNNDRTGSLLKYDMKTKQVTVLLRGLSGAAGDAVNANGDSILVSELIGGRIQRFWLEGPQIYTAETLIIFPGRPNKIRRTPGGDFFWVAVNIFKPDSQETVPTRIRINRDGNIMEKVSLENEYNTTRITGVVQFAGASYYVASRYTNFVGLYKYT</sequence>
<dbReference type="SUPFAM" id="SSF63829">
    <property type="entry name" value="Calcium-dependent phosphotriesterase"/>
    <property type="match status" value="1"/>
</dbReference>
<evidence type="ECO:0000256" key="4">
    <source>
        <dbReference type="ARBA" id="ARBA00023180"/>
    </source>
</evidence>
<evidence type="ECO:0000313" key="6">
    <source>
        <dbReference type="Proteomes" id="UP000235220"/>
    </source>
</evidence>
<evidence type="ECO:0000313" key="7">
    <source>
        <dbReference type="RefSeq" id="XP_035546632.1"/>
    </source>
</evidence>
<dbReference type="PANTHER" id="PTHR10426:SF136">
    <property type="entry name" value="PROTEIN STRICTOSIDINE SYNTHASE-LIKE 9-LIKE"/>
    <property type="match status" value="1"/>
</dbReference>
<proteinExistence type="inferred from homology"/>
<dbReference type="OrthoDB" id="5307922at2759"/>
<keyword evidence="3" id="KW-0926">Vacuole</keyword>
<evidence type="ECO:0000256" key="3">
    <source>
        <dbReference type="ARBA" id="ARBA00022554"/>
    </source>
</evidence>
<dbReference type="Pfam" id="PF03088">
    <property type="entry name" value="Str_synth"/>
    <property type="match status" value="1"/>
</dbReference>
<name>A0A6P9EVM9_JUGRE</name>
<keyword evidence="6" id="KW-1185">Reference proteome</keyword>
<dbReference type="GO" id="GO:0005773">
    <property type="term" value="C:vacuole"/>
    <property type="evidence" value="ECO:0007669"/>
    <property type="project" value="UniProtKB-SubCell"/>
</dbReference>
<dbReference type="InterPro" id="IPR011042">
    <property type="entry name" value="6-blade_b-propeller_TolB-like"/>
</dbReference>
<dbReference type="RefSeq" id="XP_035546632.1">
    <property type="nucleotide sequence ID" value="XM_035690739.1"/>
</dbReference>